<organism evidence="2 3">
    <name type="scientific">Gigaspora rosea</name>
    <dbReference type="NCBI Taxonomy" id="44941"/>
    <lineage>
        <taxon>Eukaryota</taxon>
        <taxon>Fungi</taxon>
        <taxon>Fungi incertae sedis</taxon>
        <taxon>Mucoromycota</taxon>
        <taxon>Glomeromycotina</taxon>
        <taxon>Glomeromycetes</taxon>
        <taxon>Diversisporales</taxon>
        <taxon>Gigasporaceae</taxon>
        <taxon>Gigaspora</taxon>
    </lineage>
</organism>
<name>A0A397UI98_9GLOM</name>
<dbReference type="AlphaFoldDB" id="A0A397UI98"/>
<keyword evidence="3" id="KW-1185">Reference proteome</keyword>
<dbReference type="OrthoDB" id="10386495at2759"/>
<dbReference type="Proteomes" id="UP000266673">
    <property type="component" value="Unassembled WGS sequence"/>
</dbReference>
<proteinExistence type="predicted"/>
<feature type="region of interest" description="Disordered" evidence="1">
    <location>
        <begin position="1"/>
        <end position="39"/>
    </location>
</feature>
<dbReference type="EMBL" id="QKWP01001500">
    <property type="protein sequence ID" value="RIB08509.1"/>
    <property type="molecule type" value="Genomic_DNA"/>
</dbReference>
<comment type="caution">
    <text evidence="2">The sequence shown here is derived from an EMBL/GenBank/DDBJ whole genome shotgun (WGS) entry which is preliminary data.</text>
</comment>
<reference evidence="2 3" key="1">
    <citation type="submission" date="2018-06" db="EMBL/GenBank/DDBJ databases">
        <title>Comparative genomics reveals the genomic features of Rhizophagus irregularis, R. cerebriforme, R. diaphanum and Gigaspora rosea, and their symbiotic lifestyle signature.</title>
        <authorList>
            <person name="Morin E."/>
            <person name="San Clemente H."/>
            <person name="Chen E.C.H."/>
            <person name="De La Providencia I."/>
            <person name="Hainaut M."/>
            <person name="Kuo A."/>
            <person name="Kohler A."/>
            <person name="Murat C."/>
            <person name="Tang N."/>
            <person name="Roy S."/>
            <person name="Loubradou J."/>
            <person name="Henrissat B."/>
            <person name="Grigoriev I.V."/>
            <person name="Corradi N."/>
            <person name="Roux C."/>
            <person name="Martin F.M."/>
        </authorList>
    </citation>
    <scope>NUCLEOTIDE SEQUENCE [LARGE SCALE GENOMIC DNA]</scope>
    <source>
        <strain evidence="2 3">DAOM 194757</strain>
    </source>
</reference>
<feature type="compositionally biased region" description="Basic and acidic residues" evidence="1">
    <location>
        <begin position="30"/>
        <end position="39"/>
    </location>
</feature>
<accession>A0A397UI98</accession>
<protein>
    <submittedName>
        <fullName evidence="2">Uncharacterized protein</fullName>
    </submittedName>
</protein>
<sequence>MLLLLSSESSDEHNTMPLLVEDDAPQNTSDKSDLKDHEDTSFNTSYELEIVPNLEDYQGALFDDAFDDLHHSKMLNSLTMHITSSWR</sequence>
<gene>
    <name evidence="2" type="ORF">C2G38_2211495</name>
</gene>
<evidence type="ECO:0000313" key="3">
    <source>
        <dbReference type="Proteomes" id="UP000266673"/>
    </source>
</evidence>
<evidence type="ECO:0000313" key="2">
    <source>
        <dbReference type="EMBL" id="RIB08509.1"/>
    </source>
</evidence>
<evidence type="ECO:0000256" key="1">
    <source>
        <dbReference type="SAM" id="MobiDB-lite"/>
    </source>
</evidence>